<organism evidence="6 7">
    <name type="scientific">Rhizophlyctis rosea</name>
    <dbReference type="NCBI Taxonomy" id="64517"/>
    <lineage>
        <taxon>Eukaryota</taxon>
        <taxon>Fungi</taxon>
        <taxon>Fungi incertae sedis</taxon>
        <taxon>Chytridiomycota</taxon>
        <taxon>Chytridiomycota incertae sedis</taxon>
        <taxon>Chytridiomycetes</taxon>
        <taxon>Rhizophlyctidales</taxon>
        <taxon>Rhizophlyctidaceae</taxon>
        <taxon>Rhizophlyctis</taxon>
    </lineage>
</organism>
<sequence>MSKGKGPSIMELDDDDIDNMDFDLPDDTQLSPSQQSQLQSFQPPPGAPGFGGFPGQPSQADVAAIKEKTKKWTCIYPLYIDRTKPKRLGRKLPSHQCHQTPTAIYMLEALRLLSIPTVFEPTARHPADPFTFGRLKVQLRDPETRKPLNPEFKTRLQLLKKVAEMLDECERTMKERDPTVAVMAANSRSQISKEVVELAKTLEKEKEGVAQPVKKKDKKKKK</sequence>
<comment type="caution">
    <text evidence="6">The sequence shown here is derived from an EMBL/GenBank/DDBJ whole genome shotgun (WGS) entry which is preliminary data.</text>
</comment>
<keyword evidence="7" id="KW-1185">Reference proteome</keyword>
<dbReference type="InterPro" id="IPR002778">
    <property type="entry name" value="Signal_recog_particle_SRP19"/>
</dbReference>
<feature type="compositionally biased region" description="Acidic residues" evidence="5">
    <location>
        <begin position="11"/>
        <end position="26"/>
    </location>
</feature>
<dbReference type="EMBL" id="JADGJD010000193">
    <property type="protein sequence ID" value="KAJ3053623.1"/>
    <property type="molecule type" value="Genomic_DNA"/>
</dbReference>
<evidence type="ECO:0000256" key="1">
    <source>
        <dbReference type="ARBA" id="ARBA00004496"/>
    </source>
</evidence>
<dbReference type="InterPro" id="IPR036521">
    <property type="entry name" value="SRP19-like_sf"/>
</dbReference>
<dbReference type="PANTHER" id="PTHR17453:SF0">
    <property type="entry name" value="SIGNAL RECOGNITION PARTICLE 19 KDA PROTEIN"/>
    <property type="match status" value="1"/>
</dbReference>
<evidence type="ECO:0000256" key="3">
    <source>
        <dbReference type="ARBA" id="ARBA00023135"/>
    </source>
</evidence>
<dbReference type="Gene3D" id="3.30.56.30">
    <property type="entry name" value="Signal recognition particle, SRP19-like subunit"/>
    <property type="match status" value="1"/>
</dbReference>
<dbReference type="GO" id="GO:0008312">
    <property type="term" value="F:7S RNA binding"/>
    <property type="evidence" value="ECO:0007669"/>
    <property type="project" value="InterPro"/>
</dbReference>
<feature type="compositionally biased region" description="Low complexity" evidence="5">
    <location>
        <begin position="27"/>
        <end position="41"/>
    </location>
</feature>
<proteinExistence type="predicted"/>
<evidence type="ECO:0000256" key="5">
    <source>
        <dbReference type="SAM" id="MobiDB-lite"/>
    </source>
</evidence>
<gene>
    <name evidence="6" type="ORF">HK097_003816</name>
</gene>
<keyword evidence="3" id="KW-0733">Signal recognition particle</keyword>
<evidence type="ECO:0000313" key="7">
    <source>
        <dbReference type="Proteomes" id="UP001212841"/>
    </source>
</evidence>
<evidence type="ECO:0000256" key="2">
    <source>
        <dbReference type="ARBA" id="ARBA00022490"/>
    </source>
</evidence>
<reference evidence="6" key="1">
    <citation type="submission" date="2020-05" db="EMBL/GenBank/DDBJ databases">
        <title>Phylogenomic resolution of chytrid fungi.</title>
        <authorList>
            <person name="Stajich J.E."/>
            <person name="Amses K."/>
            <person name="Simmons R."/>
            <person name="Seto K."/>
            <person name="Myers J."/>
            <person name="Bonds A."/>
            <person name="Quandt C.A."/>
            <person name="Barry K."/>
            <person name="Liu P."/>
            <person name="Grigoriev I."/>
            <person name="Longcore J.E."/>
            <person name="James T.Y."/>
        </authorList>
    </citation>
    <scope>NUCLEOTIDE SEQUENCE</scope>
    <source>
        <strain evidence="6">JEL0318</strain>
    </source>
</reference>
<dbReference type="AlphaFoldDB" id="A0AAD5SFQ2"/>
<protein>
    <submittedName>
        <fullName evidence="6">Uncharacterized protein</fullName>
    </submittedName>
</protein>
<feature type="region of interest" description="Disordered" evidence="5">
    <location>
        <begin position="1"/>
        <end position="59"/>
    </location>
</feature>
<keyword evidence="2" id="KW-0963">Cytoplasm</keyword>
<accession>A0AAD5SFQ2</accession>
<dbReference type="PANTHER" id="PTHR17453">
    <property type="entry name" value="SIGNAL RECOGNITION PARTICLE 19 KD PROTEIN"/>
    <property type="match status" value="1"/>
</dbReference>
<dbReference type="GO" id="GO:0006617">
    <property type="term" value="P:SRP-dependent cotranslational protein targeting to membrane, signal sequence recognition"/>
    <property type="evidence" value="ECO:0007669"/>
    <property type="project" value="TreeGrafter"/>
</dbReference>
<dbReference type="SUPFAM" id="SSF69695">
    <property type="entry name" value="SRP19"/>
    <property type="match status" value="1"/>
</dbReference>
<evidence type="ECO:0000256" key="4">
    <source>
        <dbReference type="ARBA" id="ARBA00023274"/>
    </source>
</evidence>
<comment type="subcellular location">
    <subcellularLocation>
        <location evidence="1">Cytoplasm</location>
    </subcellularLocation>
</comment>
<name>A0AAD5SFQ2_9FUNG</name>
<dbReference type="Proteomes" id="UP001212841">
    <property type="component" value="Unassembled WGS sequence"/>
</dbReference>
<keyword evidence="4" id="KW-0687">Ribonucleoprotein</keyword>
<dbReference type="GO" id="GO:0005786">
    <property type="term" value="C:signal recognition particle, endoplasmic reticulum targeting"/>
    <property type="evidence" value="ECO:0007669"/>
    <property type="project" value="UniProtKB-KW"/>
</dbReference>
<dbReference type="Pfam" id="PF01922">
    <property type="entry name" value="SRP19"/>
    <property type="match status" value="1"/>
</dbReference>
<evidence type="ECO:0000313" key="6">
    <source>
        <dbReference type="EMBL" id="KAJ3053623.1"/>
    </source>
</evidence>